<gene>
    <name evidence="3" type="ORF">GCM10009802_16710</name>
</gene>
<feature type="domain" description="Histidine kinase/HSP90-like ATPase" evidence="2">
    <location>
        <begin position="9"/>
        <end position="118"/>
    </location>
</feature>
<comment type="caution">
    <text evidence="3">The sequence shown here is derived from an EMBL/GenBank/DDBJ whole genome shotgun (WGS) entry which is preliminary data.</text>
</comment>
<evidence type="ECO:0000259" key="2">
    <source>
        <dbReference type="Pfam" id="PF13581"/>
    </source>
</evidence>
<name>A0ABP5JJW6_9ACTN</name>
<keyword evidence="1" id="KW-0723">Serine/threonine-protein kinase</keyword>
<evidence type="ECO:0000256" key="1">
    <source>
        <dbReference type="ARBA" id="ARBA00022527"/>
    </source>
</evidence>
<dbReference type="GO" id="GO:0005524">
    <property type="term" value="F:ATP binding"/>
    <property type="evidence" value="ECO:0007669"/>
    <property type="project" value="UniProtKB-KW"/>
</dbReference>
<evidence type="ECO:0000313" key="4">
    <source>
        <dbReference type="Proteomes" id="UP001500443"/>
    </source>
</evidence>
<keyword evidence="1" id="KW-0808">Transferase</keyword>
<dbReference type="CDD" id="cd16936">
    <property type="entry name" value="HATPase_RsbW-like"/>
    <property type="match status" value="1"/>
</dbReference>
<keyword evidence="3" id="KW-0547">Nucleotide-binding</keyword>
<proteinExistence type="predicted"/>
<organism evidence="3 4">
    <name type="scientific">Streptomyces synnematoformans</name>
    <dbReference type="NCBI Taxonomy" id="415721"/>
    <lineage>
        <taxon>Bacteria</taxon>
        <taxon>Bacillati</taxon>
        <taxon>Actinomycetota</taxon>
        <taxon>Actinomycetes</taxon>
        <taxon>Kitasatosporales</taxon>
        <taxon>Streptomycetaceae</taxon>
        <taxon>Streptomyces</taxon>
    </lineage>
</organism>
<keyword evidence="1" id="KW-0418">Kinase</keyword>
<dbReference type="RefSeq" id="WP_344289163.1">
    <property type="nucleotide sequence ID" value="NZ_BAAAPF010000031.1"/>
</dbReference>
<dbReference type="InterPro" id="IPR003594">
    <property type="entry name" value="HATPase_dom"/>
</dbReference>
<dbReference type="Pfam" id="PF13581">
    <property type="entry name" value="HATPase_c_2"/>
    <property type="match status" value="1"/>
</dbReference>
<dbReference type="Proteomes" id="UP001500443">
    <property type="component" value="Unassembled WGS sequence"/>
</dbReference>
<dbReference type="Gene3D" id="3.30.565.10">
    <property type="entry name" value="Histidine kinase-like ATPase, C-terminal domain"/>
    <property type="match status" value="1"/>
</dbReference>
<keyword evidence="3" id="KW-0067">ATP-binding</keyword>
<sequence length="143" mass="15689">MTAQSRMFARSPRSVRRAREFVASLVGTADRADDIRVCVSELASNALRHTPVGRLFLVRLDMQEHLVRIEVHDAGNGRPRVCTPADTDDRGRGLLLVAALADDWGTTDRHGPGKVVWAAFKLPGQAVPFGSRKGVRLTSMSRT</sequence>
<reference evidence="4" key="1">
    <citation type="journal article" date="2019" name="Int. J. Syst. Evol. Microbiol.">
        <title>The Global Catalogue of Microorganisms (GCM) 10K type strain sequencing project: providing services to taxonomists for standard genome sequencing and annotation.</title>
        <authorList>
            <consortium name="The Broad Institute Genomics Platform"/>
            <consortium name="The Broad Institute Genome Sequencing Center for Infectious Disease"/>
            <person name="Wu L."/>
            <person name="Ma J."/>
        </authorList>
    </citation>
    <scope>NUCLEOTIDE SEQUENCE [LARGE SCALE GENOMIC DNA]</scope>
    <source>
        <strain evidence="4">JCM 15481</strain>
    </source>
</reference>
<dbReference type="EMBL" id="BAAAPF010000031">
    <property type="protein sequence ID" value="GAA2116303.1"/>
    <property type="molecule type" value="Genomic_DNA"/>
</dbReference>
<evidence type="ECO:0000313" key="3">
    <source>
        <dbReference type="EMBL" id="GAA2116303.1"/>
    </source>
</evidence>
<protein>
    <submittedName>
        <fullName evidence="3">ATP-binding protein</fullName>
    </submittedName>
</protein>
<accession>A0ABP5JJW6</accession>
<dbReference type="PANTHER" id="PTHR35526:SF3">
    <property type="entry name" value="ANTI-SIGMA-F FACTOR RSBW"/>
    <property type="match status" value="1"/>
</dbReference>
<dbReference type="InterPro" id="IPR036890">
    <property type="entry name" value="HATPase_C_sf"/>
</dbReference>
<dbReference type="InterPro" id="IPR050267">
    <property type="entry name" value="Anti-sigma-factor_SerPK"/>
</dbReference>
<keyword evidence="4" id="KW-1185">Reference proteome</keyword>
<dbReference type="PANTHER" id="PTHR35526">
    <property type="entry name" value="ANTI-SIGMA-F FACTOR RSBW-RELATED"/>
    <property type="match status" value="1"/>
</dbReference>
<dbReference type="SUPFAM" id="SSF55874">
    <property type="entry name" value="ATPase domain of HSP90 chaperone/DNA topoisomerase II/histidine kinase"/>
    <property type="match status" value="1"/>
</dbReference>